<dbReference type="GO" id="GO:0019698">
    <property type="term" value="P:D-galacturonate catabolic process"/>
    <property type="evidence" value="ECO:0007669"/>
    <property type="project" value="TreeGrafter"/>
</dbReference>
<dbReference type="Pfam" id="PF20629">
    <property type="entry name" value="GD_AH_C"/>
    <property type="match status" value="1"/>
</dbReference>
<reference evidence="5 6" key="1">
    <citation type="journal article" date="2010" name="Stand. Genomic Sci.">
        <title>Complete genome sequence of Ferrimonas balearica type strain (PAT).</title>
        <authorList>
            <person name="Nolan M."/>
            <person name="Sikorski J."/>
            <person name="Davenport K."/>
            <person name="Lucas S."/>
            <person name="Glavina Del Rio T."/>
            <person name="Tice H."/>
            <person name="Cheng J."/>
            <person name="Goodwin L."/>
            <person name="Pitluck S."/>
            <person name="Liolios K."/>
            <person name="Ivanova N."/>
            <person name="Mavromatis K."/>
            <person name="Ovchinnikova G."/>
            <person name="Pati A."/>
            <person name="Chen A."/>
            <person name="Palaniappan K."/>
            <person name="Land M."/>
            <person name="Hauser L."/>
            <person name="Chang Y."/>
            <person name="Jeffries C."/>
            <person name="Tapia R."/>
            <person name="Brettin T."/>
            <person name="Detter J."/>
            <person name="Han C."/>
            <person name="Yasawong M."/>
            <person name="Rohde M."/>
            <person name="Tindall B."/>
            <person name="Goker M."/>
            <person name="Woyke T."/>
            <person name="Bristow J."/>
            <person name="Eisen J."/>
            <person name="Markowitz V."/>
            <person name="Hugenholtz P."/>
            <person name="Kyrpides N."/>
            <person name="Klenk H."/>
            <person name="Lapidus A."/>
        </authorList>
    </citation>
    <scope>NUCLEOTIDE SEQUENCE [LARGE SCALE GENOMIC DNA]</scope>
    <source>
        <strain evidence="6">DSM 9799 / CCM 4581 / KCTC 23876 / PAT</strain>
    </source>
</reference>
<dbReference type="AlphaFoldDB" id="E1SQL2"/>
<keyword evidence="2 5" id="KW-0456">Lyase</keyword>
<dbReference type="GO" id="GO:0008789">
    <property type="term" value="F:altronate dehydratase activity"/>
    <property type="evidence" value="ECO:0007669"/>
    <property type="project" value="UniProtKB-EC"/>
</dbReference>
<name>E1SQL2_FERBD</name>
<dbReference type="InterPro" id="IPR052172">
    <property type="entry name" value="UxaA_altronate/galactarate_dh"/>
</dbReference>
<sequence length="394" mass="41320">MTLPTFTGFGRADGSVGIRNHVLIMAVDECCEGIARAIADSIDSGIVVTNYNTCMYGGNEEMINTMIHTGVNPNVAGVLVLAMGCGSIDPELVASPIRASGRPAHSLVCVKQKGTRATINEGKVLAAQLQADADAAPRLERPISELVIGVKCGGSDTSSGIASNPSVGAAVDRLVDLGATAIAGELIELIGCEAILRRRAVSGAVADKLEQLIHEEEHRWHIEGAEVETMSIGNSVGGLTTLEEKSFGALNKTGSRPIQDVLRINHRIHEKPTAPGLYLSEATHLCGGAGMHFAALGAHLVLWTTGGAGFNNAIVPVIRVSGNAQLINDDIDVDASGIMRAEEGIDSVAERIVAKAVAVAQGEQTNIESIGYAYCTLYQKDQRLESLLRIKPGC</sequence>
<proteinExistence type="inferred from homology"/>
<comment type="similarity">
    <text evidence="1">Belongs to the UxaA family.</text>
</comment>
<keyword evidence="6" id="KW-1185">Reference proteome</keyword>
<dbReference type="HOGENOM" id="CLU_029189_1_0_6"/>
<dbReference type="STRING" id="550540.Fbal_0611"/>
<dbReference type="Pfam" id="PF04295">
    <property type="entry name" value="GD_AH_second"/>
    <property type="match status" value="1"/>
</dbReference>
<evidence type="ECO:0000259" key="3">
    <source>
        <dbReference type="Pfam" id="PF04295"/>
    </source>
</evidence>
<gene>
    <name evidence="5" type="ordered locus">Fbal_0611</name>
</gene>
<dbReference type="RefSeq" id="WP_013344130.1">
    <property type="nucleotide sequence ID" value="NC_014541.1"/>
</dbReference>
<dbReference type="PANTHER" id="PTHR30536">
    <property type="entry name" value="ALTRONATE/GALACTARATE DEHYDRATASE"/>
    <property type="match status" value="1"/>
</dbReference>
<evidence type="ECO:0000259" key="4">
    <source>
        <dbReference type="Pfam" id="PF20629"/>
    </source>
</evidence>
<dbReference type="Proteomes" id="UP000006683">
    <property type="component" value="Chromosome"/>
</dbReference>
<evidence type="ECO:0000256" key="1">
    <source>
        <dbReference type="ARBA" id="ARBA00010986"/>
    </source>
</evidence>
<accession>E1SQL2</accession>
<dbReference type="InterPro" id="IPR048332">
    <property type="entry name" value="GD_AH_C"/>
</dbReference>
<dbReference type="PANTHER" id="PTHR30536:SF5">
    <property type="entry name" value="ALTRONATE DEHYDRATASE"/>
    <property type="match status" value="1"/>
</dbReference>
<dbReference type="EMBL" id="CP002209">
    <property type="protein sequence ID" value="ADN74824.1"/>
    <property type="molecule type" value="Genomic_DNA"/>
</dbReference>
<protein>
    <submittedName>
        <fullName evidence="5">Altronate dehydratase</fullName>
        <ecNumber evidence="5">4.2.1.7</ecNumber>
    </submittedName>
</protein>
<evidence type="ECO:0000313" key="6">
    <source>
        <dbReference type="Proteomes" id="UP000006683"/>
    </source>
</evidence>
<dbReference type="KEGG" id="fbl:Fbal_0611"/>
<feature type="domain" description="D-galactarate/Altronate dehydratase second" evidence="3">
    <location>
        <begin position="8"/>
        <end position="133"/>
    </location>
</feature>
<evidence type="ECO:0000256" key="2">
    <source>
        <dbReference type="ARBA" id="ARBA00023239"/>
    </source>
</evidence>
<dbReference type="GeneID" id="67180856"/>
<evidence type="ECO:0000313" key="5">
    <source>
        <dbReference type="EMBL" id="ADN74824.1"/>
    </source>
</evidence>
<organism evidence="5 6">
    <name type="scientific">Ferrimonas balearica (strain DSM 9799 / CCM 4581 / KCTC 23876 / PAT)</name>
    <dbReference type="NCBI Taxonomy" id="550540"/>
    <lineage>
        <taxon>Bacteria</taxon>
        <taxon>Pseudomonadati</taxon>
        <taxon>Pseudomonadota</taxon>
        <taxon>Gammaproteobacteria</taxon>
        <taxon>Alteromonadales</taxon>
        <taxon>Ferrimonadaceae</taxon>
        <taxon>Ferrimonas</taxon>
    </lineage>
</organism>
<feature type="domain" description="D-galactarate/Altronate dehydratase C-terminal" evidence="4">
    <location>
        <begin position="143"/>
        <end position="380"/>
    </location>
</feature>
<dbReference type="eggNOG" id="COG2721">
    <property type="taxonomic scope" value="Bacteria"/>
</dbReference>
<dbReference type="InterPro" id="IPR007392">
    <property type="entry name" value="GD_AH_second"/>
</dbReference>
<dbReference type="OrthoDB" id="9804574at2"/>
<dbReference type="EC" id="4.2.1.7" evidence="5"/>